<dbReference type="Proteomes" id="UP000295444">
    <property type="component" value="Unassembled WGS sequence"/>
</dbReference>
<protein>
    <recommendedName>
        <fullName evidence="2">Phosphatidic acid phosphatase type 2/haloperoxidase domain-containing protein</fullName>
    </recommendedName>
</protein>
<dbReference type="EMBL" id="SNXZ01000008">
    <property type="protein sequence ID" value="TDP92154.1"/>
    <property type="molecule type" value="Genomic_DNA"/>
</dbReference>
<keyword evidence="4" id="KW-1185">Reference proteome</keyword>
<feature type="domain" description="Phosphatidic acid phosphatase type 2/haloperoxidase" evidence="2">
    <location>
        <begin position="128"/>
        <end position="191"/>
    </location>
</feature>
<evidence type="ECO:0000256" key="1">
    <source>
        <dbReference type="SAM" id="Phobius"/>
    </source>
</evidence>
<keyword evidence="1" id="KW-0472">Membrane</keyword>
<dbReference type="InterPro" id="IPR000326">
    <property type="entry name" value="PAP2/HPO"/>
</dbReference>
<name>A0A4R6RZ20_LABRH</name>
<dbReference type="Pfam" id="PF01569">
    <property type="entry name" value="PAP2"/>
    <property type="match status" value="1"/>
</dbReference>
<keyword evidence="1" id="KW-0812">Transmembrane</keyword>
<accession>A0A4R6RZ20</accession>
<keyword evidence="1" id="KW-1133">Transmembrane helix</keyword>
<proteinExistence type="predicted"/>
<reference evidence="3 4" key="1">
    <citation type="submission" date="2019-03" db="EMBL/GenBank/DDBJ databases">
        <title>Genomic Encyclopedia of Type Strains, Phase IV (KMG-IV): sequencing the most valuable type-strain genomes for metagenomic binning, comparative biology and taxonomic classification.</title>
        <authorList>
            <person name="Goeker M."/>
        </authorList>
    </citation>
    <scope>NUCLEOTIDE SEQUENCE [LARGE SCALE GENOMIC DNA]</scope>
    <source>
        <strain evidence="3 4">DSM 45361</strain>
    </source>
</reference>
<dbReference type="AlphaFoldDB" id="A0A4R6RZ20"/>
<sequence>MRGVRAAKAVTEVCSPAVVVFLLPVAVAWQATGYRVLPTIGWGLVVAVFTSVLPMVFIVRGARRGRWDGHHVRDREHRFVPLMVALGSGVAGLVVLLAGHAPQDVVALAASMLVTLAVCILITRWWKVSLHTTVAGGAAATIALLYGPAWLALFLLVALIGWSRVVLTDHTVTQVVAGALLGPVSGGAVFLLLR</sequence>
<feature type="transmembrane region" description="Helical" evidence="1">
    <location>
        <begin position="174"/>
        <end position="193"/>
    </location>
</feature>
<evidence type="ECO:0000259" key="2">
    <source>
        <dbReference type="Pfam" id="PF01569"/>
    </source>
</evidence>
<feature type="transmembrane region" description="Helical" evidence="1">
    <location>
        <begin position="40"/>
        <end position="59"/>
    </location>
</feature>
<feature type="transmembrane region" description="Helical" evidence="1">
    <location>
        <begin position="79"/>
        <end position="99"/>
    </location>
</feature>
<feature type="transmembrane region" description="Helical" evidence="1">
    <location>
        <begin position="138"/>
        <end position="162"/>
    </location>
</feature>
<dbReference type="InterPro" id="IPR036938">
    <property type="entry name" value="PAP2/HPO_sf"/>
</dbReference>
<organism evidence="3 4">
    <name type="scientific">Labedaea rhizosphaerae</name>
    <dbReference type="NCBI Taxonomy" id="598644"/>
    <lineage>
        <taxon>Bacteria</taxon>
        <taxon>Bacillati</taxon>
        <taxon>Actinomycetota</taxon>
        <taxon>Actinomycetes</taxon>
        <taxon>Pseudonocardiales</taxon>
        <taxon>Pseudonocardiaceae</taxon>
        <taxon>Labedaea</taxon>
    </lineage>
</organism>
<dbReference type="RefSeq" id="WP_341815962.1">
    <property type="nucleotide sequence ID" value="NZ_SNXZ01000008.1"/>
</dbReference>
<comment type="caution">
    <text evidence="3">The sequence shown here is derived from an EMBL/GenBank/DDBJ whole genome shotgun (WGS) entry which is preliminary data.</text>
</comment>
<evidence type="ECO:0000313" key="4">
    <source>
        <dbReference type="Proteomes" id="UP000295444"/>
    </source>
</evidence>
<evidence type="ECO:0000313" key="3">
    <source>
        <dbReference type="EMBL" id="TDP92154.1"/>
    </source>
</evidence>
<feature type="transmembrane region" description="Helical" evidence="1">
    <location>
        <begin position="105"/>
        <end position="126"/>
    </location>
</feature>
<dbReference type="SUPFAM" id="SSF48317">
    <property type="entry name" value="Acid phosphatase/Vanadium-dependent haloperoxidase"/>
    <property type="match status" value="1"/>
</dbReference>
<gene>
    <name evidence="3" type="ORF">EV186_108367</name>
</gene>
<dbReference type="Gene3D" id="1.20.144.10">
    <property type="entry name" value="Phosphatidic acid phosphatase type 2/haloperoxidase"/>
    <property type="match status" value="1"/>
</dbReference>